<feature type="compositionally biased region" description="Polar residues" evidence="1">
    <location>
        <begin position="288"/>
        <end position="305"/>
    </location>
</feature>
<evidence type="ECO:0000313" key="2">
    <source>
        <dbReference type="EMBL" id="KAL0564774.1"/>
    </source>
</evidence>
<dbReference type="Proteomes" id="UP001465976">
    <property type="component" value="Unassembled WGS sequence"/>
</dbReference>
<name>A0ABR3EPG4_9AGAR</name>
<gene>
    <name evidence="2" type="ORF">V5O48_017265</name>
</gene>
<evidence type="ECO:0000313" key="3">
    <source>
        <dbReference type="Proteomes" id="UP001465976"/>
    </source>
</evidence>
<accession>A0ABR3EPG4</accession>
<proteinExistence type="predicted"/>
<feature type="region of interest" description="Disordered" evidence="1">
    <location>
        <begin position="1"/>
        <end position="37"/>
    </location>
</feature>
<feature type="region of interest" description="Disordered" evidence="1">
    <location>
        <begin position="240"/>
        <end position="421"/>
    </location>
</feature>
<feature type="compositionally biased region" description="Polar residues" evidence="1">
    <location>
        <begin position="354"/>
        <end position="363"/>
    </location>
</feature>
<sequence length="607" mass="66795">MSFPYDVNRDQNTGYPSDSSSSNSQDELSSSTSSDSSVGIVMENLDPNVFPPTLPLSFDVFFNDTDLQADMELPTHTPDDRSGDPVPGVRLTLLLWIQLILRHRNFYLRTGQDIRRPHVFYTQRASEIGTGTGLGNEAAIRTLDAQIWPANSTVRDRLDAAFYTIYGFLSSVGIHFSTNVPHATILQELNRVRVTRHLLAPEYQEFLRTTPGRIGMWAAVQMAQEPATIAYRQQASFEPAQNQQSFRSFREDSTPSTPHPETGYRRSSVPDTREPVVVTSRPRYASAPTLSSQGQAASVQSTPASGSRDKGKGRAVEPIPLPSSQVEQRPATSSSSTTSASREPAAAAPSTTRKPTVTITSREPANATPVATSDAANPATASASSSNVAPTTVPANATSSTSTRRPQRPPQPTTLPESLEPHGDVHAWSLAELRALAAEYHRTYTIHASGRSGWEKIAHVADEDGNNFDWKMPLEWYHRNRAYIDVWVDRGREIVVGRQLDRLVSEFRHNYLNLERDRTGNREIGVQTNKEIAPVTPTRPDVAEIGIQVSGIPGIERHTQTETGEYDSIFDEPPPVLDSILEVDEPEEESGIRNEAANPDQGKPLTP</sequence>
<dbReference type="EMBL" id="JBAHYK010002592">
    <property type="protein sequence ID" value="KAL0564774.1"/>
    <property type="molecule type" value="Genomic_DNA"/>
</dbReference>
<feature type="compositionally biased region" description="Low complexity" evidence="1">
    <location>
        <begin position="17"/>
        <end position="37"/>
    </location>
</feature>
<feature type="compositionally biased region" description="Low complexity" evidence="1">
    <location>
        <begin position="370"/>
        <end position="404"/>
    </location>
</feature>
<comment type="caution">
    <text evidence="2">The sequence shown here is derived from an EMBL/GenBank/DDBJ whole genome shotgun (WGS) entry which is preliminary data.</text>
</comment>
<feature type="compositionally biased region" description="Low complexity" evidence="1">
    <location>
        <begin position="329"/>
        <end position="353"/>
    </location>
</feature>
<keyword evidence="3" id="KW-1185">Reference proteome</keyword>
<organism evidence="2 3">
    <name type="scientific">Marasmius crinis-equi</name>
    <dbReference type="NCBI Taxonomy" id="585013"/>
    <lineage>
        <taxon>Eukaryota</taxon>
        <taxon>Fungi</taxon>
        <taxon>Dikarya</taxon>
        <taxon>Basidiomycota</taxon>
        <taxon>Agaricomycotina</taxon>
        <taxon>Agaricomycetes</taxon>
        <taxon>Agaricomycetidae</taxon>
        <taxon>Agaricales</taxon>
        <taxon>Marasmiineae</taxon>
        <taxon>Marasmiaceae</taxon>
        <taxon>Marasmius</taxon>
    </lineage>
</organism>
<feature type="region of interest" description="Disordered" evidence="1">
    <location>
        <begin position="582"/>
        <end position="607"/>
    </location>
</feature>
<evidence type="ECO:0000256" key="1">
    <source>
        <dbReference type="SAM" id="MobiDB-lite"/>
    </source>
</evidence>
<reference evidence="2 3" key="1">
    <citation type="submission" date="2024-02" db="EMBL/GenBank/DDBJ databases">
        <title>A draft genome for the cacao thread blight pathogen Marasmius crinis-equi.</title>
        <authorList>
            <person name="Cohen S.P."/>
            <person name="Baruah I.K."/>
            <person name="Amoako-Attah I."/>
            <person name="Bukari Y."/>
            <person name="Meinhardt L.W."/>
            <person name="Bailey B.A."/>
        </authorList>
    </citation>
    <scope>NUCLEOTIDE SEQUENCE [LARGE SCALE GENOMIC DNA]</scope>
    <source>
        <strain evidence="2 3">GH-76</strain>
    </source>
</reference>
<protein>
    <submittedName>
        <fullName evidence="2">Uncharacterized protein</fullName>
    </submittedName>
</protein>